<dbReference type="InterPro" id="IPR033556">
    <property type="entry name" value="PLA"/>
</dbReference>
<dbReference type="CDD" id="cd00519">
    <property type="entry name" value="Lipase_3"/>
    <property type="match status" value="1"/>
</dbReference>
<evidence type="ECO:0000313" key="9">
    <source>
        <dbReference type="Proteomes" id="UP000250321"/>
    </source>
</evidence>
<dbReference type="AlphaFoldDB" id="A0A315ACK0"/>
<dbReference type="FunFam" id="3.40.50.1820:FF:000065">
    <property type="entry name" value="Phospholipase A1-II 3"/>
    <property type="match status" value="1"/>
</dbReference>
<evidence type="ECO:0000256" key="1">
    <source>
        <dbReference type="ARBA" id="ARBA00010701"/>
    </source>
</evidence>
<dbReference type="Pfam" id="PF01764">
    <property type="entry name" value="Lipase_3"/>
    <property type="match status" value="1"/>
</dbReference>
<dbReference type="Gene3D" id="3.40.50.1820">
    <property type="entry name" value="alpha/beta hydrolase"/>
    <property type="match status" value="1"/>
</dbReference>
<evidence type="ECO:0000256" key="6">
    <source>
        <dbReference type="SAM" id="MobiDB-lite"/>
    </source>
</evidence>
<evidence type="ECO:0000256" key="5">
    <source>
        <dbReference type="RuleBase" id="RU367093"/>
    </source>
</evidence>
<name>A0A315ACK0_PRUYE</name>
<organism evidence="8 9">
    <name type="scientific">Prunus yedoensis var. nudiflora</name>
    <dbReference type="NCBI Taxonomy" id="2094558"/>
    <lineage>
        <taxon>Eukaryota</taxon>
        <taxon>Viridiplantae</taxon>
        <taxon>Streptophyta</taxon>
        <taxon>Embryophyta</taxon>
        <taxon>Tracheophyta</taxon>
        <taxon>Spermatophyta</taxon>
        <taxon>Magnoliopsida</taxon>
        <taxon>eudicotyledons</taxon>
        <taxon>Gunneridae</taxon>
        <taxon>Pentapetalae</taxon>
        <taxon>rosids</taxon>
        <taxon>fabids</taxon>
        <taxon>Rosales</taxon>
        <taxon>Rosaceae</taxon>
        <taxon>Amygdaloideae</taxon>
        <taxon>Amygdaleae</taxon>
        <taxon>Prunus</taxon>
    </lineage>
</organism>
<sequence>MASFAEKWRVLSGENEWEGLLDPLNIDLRHYIIHYGERAAAISDAFIDGPKFSENLGLSRYAKKNLFSKVGLEIGNPYKYAVKKYCYAATKLANGKSFWLAFVAVSTDEGSKVLGRRDILISWRGTKSGTEEVALDLLAHLVSASDILGKDHNPKVHLGWHGYYTDVDATSPHNKTASVRDQVLDAVRELVDQYEDEEISITITGHSMGAAIAILNATDIAYNGYNKPTNNQSNKVGLVTAIVFASPRIGDPGFQDVVLGLKNLHVLRVSNDQDPVPKLPIVPFENYVHVGQELIIDTLKSPYLKKPNDTVHELEVYLHGVAGTQGKNNDFKLEVNRDLALVNKTLDGLKDELNVLPKWMTERNYSMAQREDGSWVLDDHEEDDEDDDEGA</sequence>
<accession>A0A315ACK0</accession>
<evidence type="ECO:0000256" key="2">
    <source>
        <dbReference type="ARBA" id="ARBA00022801"/>
    </source>
</evidence>
<protein>
    <recommendedName>
        <fullName evidence="5">Phospholipase A1</fullName>
        <ecNumber evidence="5">3.1.1.-</ecNumber>
    </recommendedName>
</protein>
<proteinExistence type="inferred from homology"/>
<feature type="compositionally biased region" description="Acidic residues" evidence="6">
    <location>
        <begin position="379"/>
        <end position="391"/>
    </location>
</feature>
<evidence type="ECO:0000313" key="8">
    <source>
        <dbReference type="EMBL" id="PQQ11936.1"/>
    </source>
</evidence>
<dbReference type="InterPro" id="IPR029058">
    <property type="entry name" value="AB_hydrolase_fold"/>
</dbReference>
<keyword evidence="2 5" id="KW-0378">Hydrolase</keyword>
<dbReference type="PANTHER" id="PTHR31828:SF20">
    <property type="entry name" value="PHOSPHOLIPASE A1"/>
    <property type="match status" value="1"/>
</dbReference>
<dbReference type="GO" id="GO:0005737">
    <property type="term" value="C:cytoplasm"/>
    <property type="evidence" value="ECO:0007669"/>
    <property type="project" value="UniProtKB-ARBA"/>
</dbReference>
<keyword evidence="4 5" id="KW-0443">Lipid metabolism</keyword>
<comment type="similarity">
    <text evidence="1 5">Belongs to the AB hydrolase superfamily. Lipase family.</text>
</comment>
<dbReference type="EC" id="3.1.1.-" evidence="5"/>
<dbReference type="EMBL" id="PJQY01000376">
    <property type="protein sequence ID" value="PQQ11936.1"/>
    <property type="molecule type" value="Genomic_DNA"/>
</dbReference>
<evidence type="ECO:0000256" key="3">
    <source>
        <dbReference type="ARBA" id="ARBA00022963"/>
    </source>
</evidence>
<feature type="region of interest" description="Disordered" evidence="6">
    <location>
        <begin position="370"/>
        <end position="391"/>
    </location>
</feature>
<keyword evidence="9" id="KW-1185">Reference proteome</keyword>
<evidence type="ECO:0000256" key="4">
    <source>
        <dbReference type="ARBA" id="ARBA00023098"/>
    </source>
</evidence>
<comment type="caution">
    <text evidence="8">The sequence shown here is derived from an EMBL/GenBank/DDBJ whole genome shotgun (WGS) entry which is preliminary data.</text>
</comment>
<dbReference type="Proteomes" id="UP000250321">
    <property type="component" value="Unassembled WGS sequence"/>
</dbReference>
<dbReference type="GO" id="GO:0008970">
    <property type="term" value="F:phospholipase A1 activity"/>
    <property type="evidence" value="ECO:0007669"/>
    <property type="project" value="UniProtKB-UniRule"/>
</dbReference>
<evidence type="ECO:0000259" key="7">
    <source>
        <dbReference type="Pfam" id="PF01764"/>
    </source>
</evidence>
<comment type="function">
    <text evidence="5">Acylhydrolase that catalyzes the hydrolysis of phospholipids at the sn-1 position.</text>
</comment>
<keyword evidence="3 5" id="KW-0442">Lipid degradation</keyword>
<dbReference type="InterPro" id="IPR002921">
    <property type="entry name" value="Fungal_lipase-type"/>
</dbReference>
<gene>
    <name evidence="8" type="ORF">Pyn_05001</name>
</gene>
<dbReference type="GO" id="GO:0016042">
    <property type="term" value="P:lipid catabolic process"/>
    <property type="evidence" value="ECO:0007669"/>
    <property type="project" value="UniProtKB-UniRule"/>
</dbReference>
<dbReference type="PANTHER" id="PTHR31828">
    <property type="entry name" value="PHOSPHOLIPASE A1-IIGAMMA"/>
    <property type="match status" value="1"/>
</dbReference>
<dbReference type="OrthoDB" id="438440at2759"/>
<reference evidence="8 9" key="1">
    <citation type="submission" date="2018-02" db="EMBL/GenBank/DDBJ databases">
        <title>Draft genome of wild Prunus yedoensis var. nudiflora.</title>
        <authorList>
            <person name="Baek S."/>
            <person name="Kim J.-H."/>
            <person name="Choi K."/>
            <person name="Kim G.-B."/>
            <person name="Cho A."/>
            <person name="Jang H."/>
            <person name="Shin C.-H."/>
            <person name="Yu H.-J."/>
            <person name="Mun J.-H."/>
        </authorList>
    </citation>
    <scope>NUCLEOTIDE SEQUENCE [LARGE SCALE GENOMIC DNA]</scope>
    <source>
        <strain evidence="9">cv. Jeju island</strain>
        <tissue evidence="8">Leaf</tissue>
    </source>
</reference>
<dbReference type="STRING" id="2094558.A0A315ACK0"/>
<dbReference type="SUPFAM" id="SSF53474">
    <property type="entry name" value="alpha/beta-Hydrolases"/>
    <property type="match status" value="1"/>
</dbReference>
<feature type="domain" description="Fungal lipase-type" evidence="7">
    <location>
        <begin position="121"/>
        <end position="281"/>
    </location>
</feature>